<gene>
    <name evidence="9" type="ORF">GI584_01990</name>
</gene>
<feature type="transmembrane region" description="Helical" evidence="7">
    <location>
        <begin position="294"/>
        <end position="314"/>
    </location>
</feature>
<dbReference type="InterPro" id="IPR011701">
    <property type="entry name" value="MFS"/>
</dbReference>
<dbReference type="InterPro" id="IPR050189">
    <property type="entry name" value="MFS_Efflux_Transporters"/>
</dbReference>
<evidence type="ECO:0000256" key="4">
    <source>
        <dbReference type="ARBA" id="ARBA00022692"/>
    </source>
</evidence>
<dbReference type="KEGG" id="grc:GI584_01990"/>
<keyword evidence="6 7" id="KW-0472">Membrane</keyword>
<dbReference type="EMBL" id="CP045915">
    <property type="protein sequence ID" value="QGH32897.1"/>
    <property type="molecule type" value="Genomic_DNA"/>
</dbReference>
<evidence type="ECO:0000256" key="2">
    <source>
        <dbReference type="ARBA" id="ARBA00022448"/>
    </source>
</evidence>
<reference evidence="9 10" key="1">
    <citation type="submission" date="2019-11" db="EMBL/GenBank/DDBJ databases">
        <title>Gracilibacillus salitolerans sp. nov., a moderate halophile isolated from a saline soil in northwest China.</title>
        <authorList>
            <person name="Gan L."/>
        </authorList>
    </citation>
    <scope>NUCLEOTIDE SEQUENCE [LARGE SCALE GENOMIC DNA]</scope>
    <source>
        <strain evidence="9 10">SCU50</strain>
    </source>
</reference>
<dbReference type="GO" id="GO:0005886">
    <property type="term" value="C:plasma membrane"/>
    <property type="evidence" value="ECO:0007669"/>
    <property type="project" value="UniProtKB-SubCell"/>
</dbReference>
<keyword evidence="3" id="KW-1003">Cell membrane</keyword>
<evidence type="ECO:0000256" key="3">
    <source>
        <dbReference type="ARBA" id="ARBA00022475"/>
    </source>
</evidence>
<feature type="transmembrane region" description="Helical" evidence="7">
    <location>
        <begin position="235"/>
        <end position="259"/>
    </location>
</feature>
<evidence type="ECO:0000256" key="7">
    <source>
        <dbReference type="SAM" id="Phobius"/>
    </source>
</evidence>
<proteinExistence type="predicted"/>
<feature type="transmembrane region" description="Helical" evidence="7">
    <location>
        <begin position="41"/>
        <end position="60"/>
    </location>
</feature>
<dbReference type="GO" id="GO:0022857">
    <property type="term" value="F:transmembrane transporter activity"/>
    <property type="evidence" value="ECO:0007669"/>
    <property type="project" value="InterPro"/>
</dbReference>
<keyword evidence="5 7" id="KW-1133">Transmembrane helix</keyword>
<feature type="transmembrane region" description="Helical" evidence="7">
    <location>
        <begin position="130"/>
        <end position="148"/>
    </location>
</feature>
<evidence type="ECO:0000256" key="1">
    <source>
        <dbReference type="ARBA" id="ARBA00004651"/>
    </source>
</evidence>
<dbReference type="Proteomes" id="UP000339690">
    <property type="component" value="Chromosome"/>
</dbReference>
<sequence>MKLKKIIVNLCVLSFLVGFDLIVTVPMLPVISNDLDLKMELSGVLFTSYALSYAVFGLIMGSISDRIGKRKVLLAGIAVFSGATFVTGISGSLLALICFRVLAGLGAAMIQPTVFSFVGEVIEYKQRGKVMGLVTSALILPTVVGIPISGFITDIFNWRITFYALGMIGICMLIVTWFTIPHSPSTSSTSLIKMLREAFSNRTITLTLLISFMYYGGLESIFSIIGIYYYQYFQLSSSIIGIILLIAGVTSVLGSLVSGKVMNKPHNKKKLLLSMSLISLFSILLLTVNDKILYVSIFLNLVWSFSYAFGQNVINTYMSNQHDQIRTTVMSLNSSAMYFGATILSVLSIMLLNYYSFIAVGLLCAVAYLLSALLTYRLDVR</sequence>
<comment type="subcellular location">
    <subcellularLocation>
        <location evidence="1">Cell membrane</location>
        <topology evidence="1">Multi-pass membrane protein</topology>
    </subcellularLocation>
</comment>
<organism evidence="9 10">
    <name type="scientific">Gracilibacillus salitolerans</name>
    <dbReference type="NCBI Taxonomy" id="2663022"/>
    <lineage>
        <taxon>Bacteria</taxon>
        <taxon>Bacillati</taxon>
        <taxon>Bacillota</taxon>
        <taxon>Bacilli</taxon>
        <taxon>Bacillales</taxon>
        <taxon>Bacillaceae</taxon>
        <taxon>Gracilibacillus</taxon>
    </lineage>
</organism>
<dbReference type="PROSITE" id="PS50850">
    <property type="entry name" value="MFS"/>
    <property type="match status" value="1"/>
</dbReference>
<feature type="transmembrane region" description="Helical" evidence="7">
    <location>
        <begin position="335"/>
        <end position="352"/>
    </location>
</feature>
<keyword evidence="2" id="KW-0813">Transport</keyword>
<dbReference type="Gene3D" id="1.20.1250.20">
    <property type="entry name" value="MFS general substrate transporter like domains"/>
    <property type="match status" value="1"/>
</dbReference>
<dbReference type="PANTHER" id="PTHR43124">
    <property type="entry name" value="PURINE EFFLUX PUMP PBUE"/>
    <property type="match status" value="1"/>
</dbReference>
<feature type="transmembrane region" description="Helical" evidence="7">
    <location>
        <begin position="72"/>
        <end position="95"/>
    </location>
</feature>
<accession>A0A5Q2TFC0</accession>
<dbReference type="InterPro" id="IPR020846">
    <property type="entry name" value="MFS_dom"/>
</dbReference>
<dbReference type="SUPFAM" id="SSF103473">
    <property type="entry name" value="MFS general substrate transporter"/>
    <property type="match status" value="1"/>
</dbReference>
<dbReference type="InterPro" id="IPR036259">
    <property type="entry name" value="MFS_trans_sf"/>
</dbReference>
<dbReference type="PANTHER" id="PTHR43124:SF3">
    <property type="entry name" value="CHLORAMPHENICOL EFFLUX PUMP RV0191"/>
    <property type="match status" value="1"/>
</dbReference>
<evidence type="ECO:0000256" key="6">
    <source>
        <dbReference type="ARBA" id="ARBA00023136"/>
    </source>
</evidence>
<feature type="transmembrane region" description="Helical" evidence="7">
    <location>
        <begin position="101"/>
        <end position="118"/>
    </location>
</feature>
<dbReference type="AlphaFoldDB" id="A0A5Q2TFC0"/>
<dbReference type="Pfam" id="PF07690">
    <property type="entry name" value="MFS_1"/>
    <property type="match status" value="1"/>
</dbReference>
<feature type="transmembrane region" description="Helical" evidence="7">
    <location>
        <begin position="160"/>
        <end position="182"/>
    </location>
</feature>
<feature type="transmembrane region" description="Helical" evidence="7">
    <location>
        <begin position="271"/>
        <end position="288"/>
    </location>
</feature>
<protein>
    <submittedName>
        <fullName evidence="9">MFS transporter</fullName>
    </submittedName>
</protein>
<evidence type="ECO:0000256" key="5">
    <source>
        <dbReference type="ARBA" id="ARBA00022989"/>
    </source>
</evidence>
<evidence type="ECO:0000313" key="10">
    <source>
        <dbReference type="Proteomes" id="UP000339690"/>
    </source>
</evidence>
<evidence type="ECO:0000259" key="8">
    <source>
        <dbReference type="PROSITE" id="PS50850"/>
    </source>
</evidence>
<dbReference type="CDD" id="cd17324">
    <property type="entry name" value="MFS_NepI_like"/>
    <property type="match status" value="1"/>
</dbReference>
<evidence type="ECO:0000313" key="9">
    <source>
        <dbReference type="EMBL" id="QGH32897.1"/>
    </source>
</evidence>
<feature type="transmembrane region" description="Helical" evidence="7">
    <location>
        <begin position="203"/>
        <end position="229"/>
    </location>
</feature>
<keyword evidence="4 7" id="KW-0812">Transmembrane</keyword>
<feature type="transmembrane region" description="Helical" evidence="7">
    <location>
        <begin position="358"/>
        <end position="376"/>
    </location>
</feature>
<feature type="transmembrane region" description="Helical" evidence="7">
    <location>
        <begin position="7"/>
        <end position="29"/>
    </location>
</feature>
<name>A0A5Q2TFC0_9BACI</name>
<keyword evidence="10" id="KW-1185">Reference proteome</keyword>
<feature type="domain" description="Major facilitator superfamily (MFS) profile" evidence="8">
    <location>
        <begin position="6"/>
        <end position="379"/>
    </location>
</feature>